<dbReference type="STRING" id="748224.HMPREF9436_01381"/>
<dbReference type="RefSeq" id="WP_005941633.1">
    <property type="nucleotide sequence ID" value="NZ_GL538315.1"/>
</dbReference>
<dbReference type="EMBL" id="AECU01000117">
    <property type="protein sequence ID" value="EFQ07076.1"/>
    <property type="molecule type" value="Genomic_DNA"/>
</dbReference>
<feature type="transmembrane region" description="Helical" evidence="1">
    <location>
        <begin position="7"/>
        <end position="24"/>
    </location>
</feature>
<accession>E2ZI90</accession>
<organism evidence="2 3">
    <name type="scientific">Faecalibacterium cf. prausnitzii KLE1255</name>
    <dbReference type="NCBI Taxonomy" id="748224"/>
    <lineage>
        <taxon>Bacteria</taxon>
        <taxon>Bacillati</taxon>
        <taxon>Bacillota</taxon>
        <taxon>Clostridia</taxon>
        <taxon>Eubacteriales</taxon>
        <taxon>Oscillospiraceae</taxon>
        <taxon>Faecalibacterium</taxon>
    </lineage>
</organism>
<dbReference type="Proteomes" id="UP000006028">
    <property type="component" value="Unassembled WGS sequence"/>
</dbReference>
<comment type="caution">
    <text evidence="2">The sequence shown here is derived from an EMBL/GenBank/DDBJ whole genome shotgun (WGS) entry which is preliminary data.</text>
</comment>
<gene>
    <name evidence="2" type="ORF">HMPREF9436_01381</name>
</gene>
<dbReference type="BioCyc" id="FCF748224-HMP:GTSS-64-MONOMER"/>
<dbReference type="HOGENOM" id="CLU_3168270_0_0_9"/>
<reference evidence="2 3" key="1">
    <citation type="submission" date="2010-08" db="EMBL/GenBank/DDBJ databases">
        <authorList>
            <person name="Weinstock G."/>
            <person name="Sodergren E."/>
            <person name="Clifton S."/>
            <person name="Fulton L."/>
            <person name="Fulton B."/>
            <person name="Courtney L."/>
            <person name="Fronick C."/>
            <person name="Harrison M."/>
            <person name="Strong C."/>
            <person name="Farmer C."/>
            <person name="Delahaunty K."/>
            <person name="Markovic C."/>
            <person name="Hall O."/>
            <person name="Minx P."/>
            <person name="Tomlinson C."/>
            <person name="Mitreva M."/>
            <person name="Hou S."/>
            <person name="Chen J."/>
            <person name="Wollam A."/>
            <person name="Pepin K.H."/>
            <person name="Johnson M."/>
            <person name="Bhonagiri V."/>
            <person name="Zhang X."/>
            <person name="Suruliraj S."/>
            <person name="Warren W."/>
            <person name="Chinwalla A."/>
            <person name="Mardis E.R."/>
            <person name="Wilson R.K."/>
        </authorList>
    </citation>
    <scope>NUCLEOTIDE SEQUENCE [LARGE SCALE GENOMIC DNA]</scope>
    <source>
        <strain evidence="2 3">KLE1255</strain>
    </source>
</reference>
<name>E2ZI90_9FIRM</name>
<keyword evidence="1" id="KW-0472">Membrane</keyword>
<evidence type="ECO:0000313" key="2">
    <source>
        <dbReference type="EMBL" id="EFQ07076.1"/>
    </source>
</evidence>
<evidence type="ECO:0000256" key="1">
    <source>
        <dbReference type="SAM" id="Phobius"/>
    </source>
</evidence>
<evidence type="ECO:0000313" key="3">
    <source>
        <dbReference type="Proteomes" id="UP000006028"/>
    </source>
</evidence>
<dbReference type="AlphaFoldDB" id="E2ZI90"/>
<sequence length="47" mass="5292">MSRRKWSLLIGLIGSVTFNVGWWISYPPMVFAGVLLAAAGLDLWIER</sequence>
<proteinExistence type="predicted"/>
<keyword evidence="1" id="KW-1133">Transmembrane helix</keyword>
<protein>
    <submittedName>
        <fullName evidence="2">Uncharacterized protein</fullName>
    </submittedName>
</protein>
<keyword evidence="1" id="KW-0812">Transmembrane</keyword>